<dbReference type="Pfam" id="PF21959">
    <property type="entry name" value="DUF6923"/>
    <property type="match status" value="1"/>
</dbReference>
<name>A0A074XRM0_AURPU</name>
<dbReference type="STRING" id="1043002.A0A074XRM0"/>
<dbReference type="RefSeq" id="XP_029764460.1">
    <property type="nucleotide sequence ID" value="XM_029899476.1"/>
</dbReference>
<organism evidence="2 3">
    <name type="scientific">Aureobasidium pullulans EXF-150</name>
    <dbReference type="NCBI Taxonomy" id="1043002"/>
    <lineage>
        <taxon>Eukaryota</taxon>
        <taxon>Fungi</taxon>
        <taxon>Dikarya</taxon>
        <taxon>Ascomycota</taxon>
        <taxon>Pezizomycotina</taxon>
        <taxon>Dothideomycetes</taxon>
        <taxon>Dothideomycetidae</taxon>
        <taxon>Dothideales</taxon>
        <taxon>Saccotheciaceae</taxon>
        <taxon>Aureobasidium</taxon>
    </lineage>
</organism>
<dbReference type="AlphaFoldDB" id="A0A074XRM0"/>
<accession>A0A074XRM0</accession>
<protein>
    <recommendedName>
        <fullName evidence="1">DUF6923 domain-containing protein</fullName>
    </recommendedName>
</protein>
<proteinExistence type="predicted"/>
<reference evidence="2 3" key="1">
    <citation type="journal article" date="2014" name="BMC Genomics">
        <title>Genome sequencing of four Aureobasidium pullulans varieties: biotechnological potential, stress tolerance, and description of new species.</title>
        <authorList>
            <person name="Gostin Ar C."/>
            <person name="Ohm R.A."/>
            <person name="Kogej T."/>
            <person name="Sonjak S."/>
            <person name="Turk M."/>
            <person name="Zajc J."/>
            <person name="Zalar P."/>
            <person name="Grube M."/>
            <person name="Sun H."/>
            <person name="Han J."/>
            <person name="Sharma A."/>
            <person name="Chiniquy J."/>
            <person name="Ngan C.Y."/>
            <person name="Lipzen A."/>
            <person name="Barry K."/>
            <person name="Grigoriev I.V."/>
            <person name="Gunde-Cimerman N."/>
        </authorList>
    </citation>
    <scope>NUCLEOTIDE SEQUENCE [LARGE SCALE GENOMIC DNA]</scope>
    <source>
        <strain evidence="2 3">EXF-150</strain>
    </source>
</reference>
<sequence length="101" mass="11052">DWVYVPSQGQYLYALLRNPATPYTNQLARWSMTDHTWTTIGSPYTQLTGQFGAAYGSNNGSMWVSNNGDGKIWRIDLANPAVPVLQSTGPGSQLNDGARCI</sequence>
<keyword evidence="3" id="KW-1185">Reference proteome</keyword>
<dbReference type="EMBL" id="KL584975">
    <property type="protein sequence ID" value="KEQ88273.1"/>
    <property type="molecule type" value="Genomic_DNA"/>
</dbReference>
<feature type="non-terminal residue" evidence="2">
    <location>
        <position position="101"/>
    </location>
</feature>
<evidence type="ECO:0000313" key="3">
    <source>
        <dbReference type="Proteomes" id="UP000030706"/>
    </source>
</evidence>
<feature type="domain" description="DUF6923" evidence="1">
    <location>
        <begin position="9"/>
        <end position="100"/>
    </location>
</feature>
<evidence type="ECO:0000313" key="2">
    <source>
        <dbReference type="EMBL" id="KEQ88273.1"/>
    </source>
</evidence>
<dbReference type="InterPro" id="IPR054215">
    <property type="entry name" value="DUF6923"/>
</dbReference>
<evidence type="ECO:0000259" key="1">
    <source>
        <dbReference type="Pfam" id="PF21959"/>
    </source>
</evidence>
<dbReference type="GeneID" id="40741782"/>
<dbReference type="SUPFAM" id="SSF63825">
    <property type="entry name" value="YWTD domain"/>
    <property type="match status" value="1"/>
</dbReference>
<dbReference type="Proteomes" id="UP000030706">
    <property type="component" value="Unassembled WGS sequence"/>
</dbReference>
<dbReference type="HOGENOM" id="CLU_143027_0_0_1"/>
<feature type="non-terminal residue" evidence="2">
    <location>
        <position position="1"/>
    </location>
</feature>
<gene>
    <name evidence="2" type="ORF">M438DRAFT_237078</name>
</gene>